<feature type="compositionally biased region" description="Acidic residues" evidence="1">
    <location>
        <begin position="217"/>
        <end position="235"/>
    </location>
</feature>
<proteinExistence type="predicted"/>
<feature type="compositionally biased region" description="Basic and acidic residues" evidence="1">
    <location>
        <begin position="90"/>
        <end position="103"/>
    </location>
</feature>
<comment type="caution">
    <text evidence="3">The sequence shown here is derived from an EMBL/GenBank/DDBJ whole genome shotgun (WGS) entry which is preliminary data.</text>
</comment>
<dbReference type="PANTHER" id="PTHR10492:SF57">
    <property type="entry name" value="ATP-DEPENDENT DNA HELICASE"/>
    <property type="match status" value="1"/>
</dbReference>
<evidence type="ECO:0000256" key="1">
    <source>
        <dbReference type="SAM" id="MobiDB-lite"/>
    </source>
</evidence>
<reference evidence="3" key="1">
    <citation type="submission" date="2019-10" db="EMBL/GenBank/DDBJ databases">
        <title>Conservation and host-specific expression of non-tandemly repeated heterogenous ribosome RNA gene in arbuscular mycorrhizal fungi.</title>
        <authorList>
            <person name="Maeda T."/>
            <person name="Kobayashi Y."/>
            <person name="Nakagawa T."/>
            <person name="Ezawa T."/>
            <person name="Yamaguchi K."/>
            <person name="Bino T."/>
            <person name="Nishimoto Y."/>
            <person name="Shigenobu S."/>
            <person name="Kawaguchi M."/>
        </authorList>
    </citation>
    <scope>NUCLEOTIDE SEQUENCE</scope>
    <source>
        <strain evidence="3">HR1</strain>
    </source>
</reference>
<dbReference type="EMBL" id="BLAL01000239">
    <property type="protein sequence ID" value="GES94791.1"/>
    <property type="molecule type" value="Genomic_DNA"/>
</dbReference>
<name>A0A8H3QWR1_9GLOM</name>
<dbReference type="Proteomes" id="UP000615446">
    <property type="component" value="Unassembled WGS sequence"/>
</dbReference>
<feature type="compositionally biased region" description="Polar residues" evidence="1">
    <location>
        <begin position="242"/>
        <end position="258"/>
    </location>
</feature>
<dbReference type="PANTHER" id="PTHR10492">
    <property type="match status" value="1"/>
</dbReference>
<dbReference type="Pfam" id="PF21530">
    <property type="entry name" value="Pif1_2B_dom"/>
    <property type="match status" value="1"/>
</dbReference>
<feature type="compositionally biased region" description="Acidic residues" evidence="1">
    <location>
        <begin position="117"/>
        <end position="169"/>
    </location>
</feature>
<dbReference type="OrthoDB" id="2434080at2759"/>
<evidence type="ECO:0000313" key="3">
    <source>
        <dbReference type="EMBL" id="GES94791.1"/>
    </source>
</evidence>
<organism evidence="3 4">
    <name type="scientific">Rhizophagus clarus</name>
    <dbReference type="NCBI Taxonomy" id="94130"/>
    <lineage>
        <taxon>Eukaryota</taxon>
        <taxon>Fungi</taxon>
        <taxon>Fungi incertae sedis</taxon>
        <taxon>Mucoromycota</taxon>
        <taxon>Glomeromycotina</taxon>
        <taxon>Glomeromycetes</taxon>
        <taxon>Glomerales</taxon>
        <taxon>Glomeraceae</taxon>
        <taxon>Rhizophagus</taxon>
    </lineage>
</organism>
<feature type="region of interest" description="Disordered" evidence="1">
    <location>
        <begin position="83"/>
        <end position="173"/>
    </location>
</feature>
<accession>A0A8H3QWR1</accession>
<sequence>MTNIQQKDSGYRQQSQVYSPKFLRSLRISDLPPDELKLKIGVPIILLRNLNLSKGLCNGTRLIVCDLQSKVIDAEIITGSHVDGDEEEGVERGAVEEGGDNKNNKSRSILSKRSYDDNDVNVEGEDEALEEGEDSVEDSVEEGEDAVEEDEDSVEDSVEEGEDAVEEGGDNNNRISLKRAYNVVNVVDNEVEDELSSVKRSNIDDDVEVDNEVENVEGGDEALEEDVDNEVENVEGGDNNNRSSSSASLKWADTNDNIGDNEAKNVGGDDDNNNRNAFLKWADTDDNAVDNEVEDKSSSVNIDEDADADGGGGGGGGCGGEVVIMGNLLLNPKTKSTRKIKKLYDLWDKNYLVIESKKNSKYFTKVALGAYANPIYVSPNFKCILVMNEKKLASVESSFLSRFEKQKMSINDILNDRQKSLVENLEDWAKRMSTYIVANPVIKLLNKFTLKDLFVGFNKDGTLQSLVINTTKINPEAENNEILEKCKVCLIATATFGGILRVEQSALE</sequence>
<dbReference type="AlphaFoldDB" id="A0A8H3QWR1"/>
<evidence type="ECO:0000313" key="4">
    <source>
        <dbReference type="Proteomes" id="UP000615446"/>
    </source>
</evidence>
<protein>
    <recommendedName>
        <fullName evidence="2">DNA helicase Pif1-like 2B domain-containing protein</fullName>
    </recommendedName>
</protein>
<feature type="domain" description="DNA helicase Pif1-like 2B" evidence="2">
    <location>
        <begin position="21"/>
        <end position="67"/>
    </location>
</feature>
<gene>
    <name evidence="3" type="ORF">RCL2_002149700</name>
</gene>
<evidence type="ECO:0000259" key="2">
    <source>
        <dbReference type="Pfam" id="PF21530"/>
    </source>
</evidence>
<feature type="compositionally biased region" description="Acidic residues" evidence="1">
    <location>
        <begin position="284"/>
        <end position="293"/>
    </location>
</feature>
<feature type="region of interest" description="Disordered" evidence="1">
    <location>
        <begin position="217"/>
        <end position="314"/>
    </location>
</feature>
<dbReference type="InterPro" id="IPR049163">
    <property type="entry name" value="Pif1-like_2B_dom"/>
</dbReference>